<dbReference type="InterPro" id="IPR029044">
    <property type="entry name" value="Nucleotide-diphossugar_trans"/>
</dbReference>
<keyword evidence="1" id="KW-0328">Glycosyltransferase</keyword>
<evidence type="ECO:0000256" key="1">
    <source>
        <dbReference type="ARBA" id="ARBA00022676"/>
    </source>
</evidence>
<organism evidence="4 5">
    <name type="scientific">Rufibacter glacialis</name>
    <dbReference type="NCBI Taxonomy" id="1259555"/>
    <lineage>
        <taxon>Bacteria</taxon>
        <taxon>Pseudomonadati</taxon>
        <taxon>Bacteroidota</taxon>
        <taxon>Cytophagia</taxon>
        <taxon>Cytophagales</taxon>
        <taxon>Hymenobacteraceae</taxon>
        <taxon>Rufibacter</taxon>
    </lineage>
</organism>
<keyword evidence="2" id="KW-0808">Transferase</keyword>
<dbReference type="SUPFAM" id="SSF53448">
    <property type="entry name" value="Nucleotide-diphospho-sugar transferases"/>
    <property type="match status" value="1"/>
</dbReference>
<keyword evidence="3" id="KW-0479">Metal-binding</keyword>
<evidence type="ECO:0000313" key="4">
    <source>
        <dbReference type="EMBL" id="MFA1772592.1"/>
    </source>
</evidence>
<reference evidence="4 5" key="1">
    <citation type="submission" date="2024-08" db="EMBL/GenBank/DDBJ databases">
        <authorList>
            <person name="Wei W."/>
        </authorList>
    </citation>
    <scope>NUCLEOTIDE SEQUENCE [LARGE SCALE GENOMIC DNA]</scope>
    <source>
        <strain evidence="4 5">XU2</strain>
    </source>
</reference>
<dbReference type="InterPro" id="IPR002495">
    <property type="entry name" value="Glyco_trans_8"/>
</dbReference>
<keyword evidence="5" id="KW-1185">Reference proteome</keyword>
<evidence type="ECO:0000256" key="3">
    <source>
        <dbReference type="ARBA" id="ARBA00022723"/>
    </source>
</evidence>
<comment type="caution">
    <text evidence="4">The sequence shown here is derived from an EMBL/GenBank/DDBJ whole genome shotgun (WGS) entry which is preliminary data.</text>
</comment>
<dbReference type="EMBL" id="JBGOGF010000008">
    <property type="protein sequence ID" value="MFA1772592.1"/>
    <property type="molecule type" value="Genomic_DNA"/>
</dbReference>
<proteinExistence type="predicted"/>
<evidence type="ECO:0000313" key="5">
    <source>
        <dbReference type="Proteomes" id="UP001570846"/>
    </source>
</evidence>
<protein>
    <submittedName>
        <fullName evidence="4">Glycosyltransferase family 8 protein</fullName>
    </submittedName>
</protein>
<dbReference type="Gene3D" id="3.90.550.10">
    <property type="entry name" value="Spore Coat Polysaccharide Biosynthesis Protein SpsA, Chain A"/>
    <property type="match status" value="1"/>
</dbReference>
<gene>
    <name evidence="4" type="ORF">ACD591_14920</name>
</gene>
<dbReference type="Pfam" id="PF01501">
    <property type="entry name" value="Glyco_transf_8"/>
    <property type="match status" value="1"/>
</dbReference>
<name>A0ABV4RHT7_9BACT</name>
<dbReference type="Proteomes" id="UP001570846">
    <property type="component" value="Unassembled WGS sequence"/>
</dbReference>
<dbReference type="RefSeq" id="WP_225840635.1">
    <property type="nucleotide sequence ID" value="NZ_BMMG01000001.1"/>
</dbReference>
<dbReference type="InterPro" id="IPR050748">
    <property type="entry name" value="Glycosyltrans_8_dom-fam"/>
</dbReference>
<dbReference type="PANTHER" id="PTHR13778:SF47">
    <property type="entry name" value="LIPOPOLYSACCHARIDE 1,3-GALACTOSYLTRANSFERASE"/>
    <property type="match status" value="1"/>
</dbReference>
<dbReference type="CDD" id="cd04194">
    <property type="entry name" value="GT8_A4GalT_like"/>
    <property type="match status" value="1"/>
</dbReference>
<dbReference type="PANTHER" id="PTHR13778">
    <property type="entry name" value="GLYCOSYLTRANSFERASE 8 DOMAIN-CONTAINING PROTEIN"/>
    <property type="match status" value="1"/>
</dbReference>
<accession>A0ABV4RHT7</accession>
<sequence>MREADTITMMCVCDDHYFVLLAALVKSIEVNHITSEHLLFYIVEDSVSEQNRNKLLASIDETKTSLRFVKMEEFAPKNVKLPVDTSSYPSNIYMRLFIPYFLPKEMEKVIYLDVDMIVLKDISILWHQEMGKNIIAAVQDPWVKIVSRWGGVENYQEFNLQEQAKYFNTGLLIMDLKKWRDNDVTTKVIRCVNENKEHAHFPDQYGLNVVLANDWMELDPLWNCFAYHEGHHPYLIHFSGRKPIYRSYNFKEEYRAIFFEYLKMTRWSEFRPIGETKRYLKKLSNFINKLGKFKSNPIITNVSSSNRYKIMVDRVKNIYKFKIISIINLIL</sequence>
<evidence type="ECO:0000256" key="2">
    <source>
        <dbReference type="ARBA" id="ARBA00022679"/>
    </source>
</evidence>